<keyword evidence="2" id="KW-1185">Reference proteome</keyword>
<gene>
    <name evidence="1" type="ORF">CCMP2556_LOCUS12734</name>
</gene>
<evidence type="ECO:0000313" key="2">
    <source>
        <dbReference type="Proteomes" id="UP001642484"/>
    </source>
</evidence>
<dbReference type="Proteomes" id="UP001642484">
    <property type="component" value="Unassembled WGS sequence"/>
</dbReference>
<sequence length="67" mass="7912">SGLLRRARAVKVKAPEFNKRTPMLLRISESACAENQRMRRRPRLRPFNAEWMLCSGNCKATQRQRLR</sequence>
<proteinExistence type="predicted"/>
<accession>A0ABP0JRF0</accession>
<organism evidence="1 2">
    <name type="scientific">Durusdinium trenchii</name>
    <dbReference type="NCBI Taxonomy" id="1381693"/>
    <lineage>
        <taxon>Eukaryota</taxon>
        <taxon>Sar</taxon>
        <taxon>Alveolata</taxon>
        <taxon>Dinophyceae</taxon>
        <taxon>Suessiales</taxon>
        <taxon>Symbiodiniaceae</taxon>
        <taxon>Durusdinium</taxon>
    </lineage>
</organism>
<feature type="non-terminal residue" evidence="1">
    <location>
        <position position="67"/>
    </location>
</feature>
<reference evidence="1 2" key="1">
    <citation type="submission" date="2024-02" db="EMBL/GenBank/DDBJ databases">
        <authorList>
            <person name="Chen Y."/>
            <person name="Shah S."/>
            <person name="Dougan E. K."/>
            <person name="Thang M."/>
            <person name="Chan C."/>
        </authorList>
    </citation>
    <scope>NUCLEOTIDE SEQUENCE [LARGE SCALE GENOMIC DNA]</scope>
</reference>
<comment type="caution">
    <text evidence="1">The sequence shown here is derived from an EMBL/GenBank/DDBJ whole genome shotgun (WGS) entry which is preliminary data.</text>
</comment>
<dbReference type="EMBL" id="CAXAMN010006256">
    <property type="protein sequence ID" value="CAK9017036.1"/>
    <property type="molecule type" value="Genomic_DNA"/>
</dbReference>
<evidence type="ECO:0000313" key="1">
    <source>
        <dbReference type="EMBL" id="CAK9017036.1"/>
    </source>
</evidence>
<name>A0ABP0JRF0_9DINO</name>
<feature type="non-terminal residue" evidence="1">
    <location>
        <position position="1"/>
    </location>
</feature>
<protein>
    <submittedName>
        <fullName evidence="1">Uncharacterized protein</fullName>
    </submittedName>
</protein>